<accession>A0A0L8GPC6</accession>
<evidence type="ECO:0000313" key="2">
    <source>
        <dbReference type="EMBL" id="KOF78470.1"/>
    </source>
</evidence>
<dbReference type="AlphaFoldDB" id="A0A0L8GPC6"/>
<protein>
    <submittedName>
        <fullName evidence="2">Uncharacterized protein</fullName>
    </submittedName>
</protein>
<keyword evidence="1" id="KW-1133">Transmembrane helix</keyword>
<dbReference type="EMBL" id="KQ421080">
    <property type="protein sequence ID" value="KOF78470.1"/>
    <property type="molecule type" value="Genomic_DNA"/>
</dbReference>
<feature type="transmembrane region" description="Helical" evidence="1">
    <location>
        <begin position="13"/>
        <end position="34"/>
    </location>
</feature>
<name>A0A0L8GPC6_OCTBM</name>
<sequence>MSLAVIRAKDVKVCFYFCLQVLVIYMHVCGHVLLNLKLQCIQINIQTFALNIPKYKLE</sequence>
<organism evidence="2">
    <name type="scientific">Octopus bimaculoides</name>
    <name type="common">California two-spotted octopus</name>
    <dbReference type="NCBI Taxonomy" id="37653"/>
    <lineage>
        <taxon>Eukaryota</taxon>
        <taxon>Metazoa</taxon>
        <taxon>Spiralia</taxon>
        <taxon>Lophotrochozoa</taxon>
        <taxon>Mollusca</taxon>
        <taxon>Cephalopoda</taxon>
        <taxon>Coleoidea</taxon>
        <taxon>Octopodiformes</taxon>
        <taxon>Octopoda</taxon>
        <taxon>Incirrata</taxon>
        <taxon>Octopodidae</taxon>
        <taxon>Octopus</taxon>
    </lineage>
</organism>
<keyword evidence="1" id="KW-0812">Transmembrane</keyword>
<evidence type="ECO:0000256" key="1">
    <source>
        <dbReference type="SAM" id="Phobius"/>
    </source>
</evidence>
<gene>
    <name evidence="2" type="ORF">OCBIM_22030730mg</name>
</gene>
<proteinExistence type="predicted"/>
<keyword evidence="1" id="KW-0472">Membrane</keyword>
<reference evidence="2" key="1">
    <citation type="submission" date="2015-07" db="EMBL/GenBank/DDBJ databases">
        <title>MeaNS - Measles Nucleotide Surveillance Program.</title>
        <authorList>
            <person name="Tran T."/>
            <person name="Druce J."/>
        </authorList>
    </citation>
    <scope>NUCLEOTIDE SEQUENCE</scope>
    <source>
        <strain evidence="2">UCB-OBI-ISO-001</strain>
        <tissue evidence="2">Gonad</tissue>
    </source>
</reference>